<evidence type="ECO:0000313" key="10">
    <source>
        <dbReference type="RefSeq" id="XP_026668212.1"/>
    </source>
</evidence>
<evidence type="ECO:0000256" key="1">
    <source>
        <dbReference type="ARBA" id="ARBA00001968"/>
    </source>
</evidence>
<name>A0AAJ7W9Q6_9HYME</name>
<dbReference type="InterPro" id="IPR038441">
    <property type="entry name" value="THAP_Znf_sf"/>
</dbReference>
<dbReference type="GO" id="GO:0008270">
    <property type="term" value="F:zinc ion binding"/>
    <property type="evidence" value="ECO:0007669"/>
    <property type="project" value="UniProtKB-KW"/>
</dbReference>
<accession>A0AAJ7W9Q6</accession>
<sequence length="535" mass="60999">MEVGEFTSRKKSTNWDSCAVEHCGSRANKNSNLSYHRFPRANERFVNKQNLFGNSEKIDLFNAWKNALKISNITKRTRVCSLHFKKSDYLFADVQASRRYLKKNAVPSCNLPGDEIKKIKEEKDKARLERREKRSDASNSISSIRTNESLEASTGQAVDTVVCVKSENIVMLKEEVIHEENEIQENMYIGQNVNDETSSEIDATQHFLSDMLVKSETPEPLVKDQIVQVNTDCLLPNIMRSLQNNKQLSTATGLESFELLNTIVDIVKDVSNNKFEHYNMIMNTRDRVIMTYVKLKQNISYDFLAVLFDCYSSKHCQHIVDEMIKILSKCLKTAIPWPSREEISKNLPKCFEGFENVRVVLNCTEIFIQHPANLCCQALTYSHYKNSDTIKVMTGVSPAGNITFVSKMYGGRATDSDIFHQSDLIKLLEPGDGVMVDRGFLIDEVCRVNKWKCIKPPFLKDEKQFTKEESLLTSKIAAARVHIERLNERMQTFKILGSSMPSTLVPLAEDIFTVICGTINMSAPILNDDEFMDSQ</sequence>
<evidence type="ECO:0000256" key="2">
    <source>
        <dbReference type="ARBA" id="ARBA00022723"/>
    </source>
</evidence>
<dbReference type="Pfam" id="PF13613">
    <property type="entry name" value="HTH_Tnp_4"/>
    <property type="match status" value="1"/>
</dbReference>
<dbReference type="SMART" id="SM00692">
    <property type="entry name" value="DM3"/>
    <property type="match status" value="1"/>
</dbReference>
<dbReference type="SMART" id="SM00980">
    <property type="entry name" value="THAP"/>
    <property type="match status" value="1"/>
</dbReference>
<dbReference type="Pfam" id="PF05485">
    <property type="entry name" value="THAP"/>
    <property type="match status" value="1"/>
</dbReference>
<dbReference type="GO" id="GO:0003677">
    <property type="term" value="F:DNA binding"/>
    <property type="evidence" value="ECO:0007669"/>
    <property type="project" value="UniProtKB-UniRule"/>
</dbReference>
<organism evidence="9 10">
    <name type="scientific">Ceratina calcarata</name>
    <dbReference type="NCBI Taxonomy" id="156304"/>
    <lineage>
        <taxon>Eukaryota</taxon>
        <taxon>Metazoa</taxon>
        <taxon>Ecdysozoa</taxon>
        <taxon>Arthropoda</taxon>
        <taxon>Hexapoda</taxon>
        <taxon>Insecta</taxon>
        <taxon>Pterygota</taxon>
        <taxon>Neoptera</taxon>
        <taxon>Endopterygota</taxon>
        <taxon>Hymenoptera</taxon>
        <taxon>Apocrita</taxon>
        <taxon>Aculeata</taxon>
        <taxon>Apoidea</taxon>
        <taxon>Anthophila</taxon>
        <taxon>Apidae</taxon>
        <taxon>Ceratina</taxon>
        <taxon>Zadontomerus</taxon>
    </lineage>
</organism>
<dbReference type="Proteomes" id="UP000694925">
    <property type="component" value="Unplaced"/>
</dbReference>
<evidence type="ECO:0000256" key="5">
    <source>
        <dbReference type="ARBA" id="ARBA00023125"/>
    </source>
</evidence>
<dbReference type="SUPFAM" id="SSF57716">
    <property type="entry name" value="Glucocorticoid receptor-like (DNA-binding domain)"/>
    <property type="match status" value="1"/>
</dbReference>
<feature type="domain" description="THAP-type" evidence="8">
    <location>
        <begin position="11"/>
        <end position="110"/>
    </location>
</feature>
<evidence type="ECO:0000256" key="6">
    <source>
        <dbReference type="PROSITE-ProRule" id="PRU00309"/>
    </source>
</evidence>
<dbReference type="InterPro" id="IPR027805">
    <property type="entry name" value="Transposase_HTH_dom"/>
</dbReference>
<dbReference type="GeneID" id="108623597"/>
<dbReference type="KEGG" id="ccal:108623597"/>
<gene>
    <name evidence="10" type="primary">LOC108623597</name>
</gene>
<feature type="compositionally biased region" description="Basic and acidic residues" evidence="7">
    <location>
        <begin position="122"/>
        <end position="136"/>
    </location>
</feature>
<evidence type="ECO:0000256" key="4">
    <source>
        <dbReference type="ARBA" id="ARBA00022833"/>
    </source>
</evidence>
<evidence type="ECO:0000256" key="3">
    <source>
        <dbReference type="ARBA" id="ARBA00022771"/>
    </source>
</evidence>
<evidence type="ECO:0000313" key="9">
    <source>
        <dbReference type="Proteomes" id="UP000694925"/>
    </source>
</evidence>
<dbReference type="InterPro" id="IPR027806">
    <property type="entry name" value="HARBI1_dom"/>
</dbReference>
<dbReference type="RefSeq" id="XP_026668212.1">
    <property type="nucleotide sequence ID" value="XM_026812411.1"/>
</dbReference>
<keyword evidence="5 6" id="KW-0238">DNA-binding</keyword>
<dbReference type="PANTHER" id="PTHR23080">
    <property type="entry name" value="THAP DOMAIN PROTEIN"/>
    <property type="match status" value="1"/>
</dbReference>
<proteinExistence type="predicted"/>
<keyword evidence="4" id="KW-0862">Zinc</keyword>
<feature type="region of interest" description="Disordered" evidence="7">
    <location>
        <begin position="122"/>
        <end position="149"/>
    </location>
</feature>
<dbReference type="InterPro" id="IPR006612">
    <property type="entry name" value="THAP_Znf"/>
</dbReference>
<keyword evidence="9" id="KW-1185">Reference proteome</keyword>
<dbReference type="AlphaFoldDB" id="A0AAJ7W9Q6"/>
<feature type="compositionally biased region" description="Polar residues" evidence="7">
    <location>
        <begin position="137"/>
        <end position="149"/>
    </location>
</feature>
<comment type="cofactor">
    <cofactor evidence="1">
        <name>a divalent metal cation</name>
        <dbReference type="ChEBI" id="CHEBI:60240"/>
    </cofactor>
</comment>
<dbReference type="Gene3D" id="6.20.210.20">
    <property type="entry name" value="THAP domain"/>
    <property type="match status" value="1"/>
</dbReference>
<dbReference type="PROSITE" id="PS50950">
    <property type="entry name" value="ZF_THAP"/>
    <property type="match status" value="1"/>
</dbReference>
<protein>
    <submittedName>
        <fullName evidence="10">Uncharacterized protein LOC108623597</fullName>
    </submittedName>
</protein>
<evidence type="ECO:0000259" key="8">
    <source>
        <dbReference type="PROSITE" id="PS50950"/>
    </source>
</evidence>
<keyword evidence="2" id="KW-0479">Metal-binding</keyword>
<dbReference type="PANTHER" id="PTHR23080:SF141">
    <property type="entry name" value="TRANSPOSASE HELIX-TURN-HELIX DOMAIN-CONTAINING PROTEIN"/>
    <property type="match status" value="1"/>
</dbReference>
<dbReference type="Pfam" id="PF13359">
    <property type="entry name" value="DDE_Tnp_4"/>
    <property type="match status" value="1"/>
</dbReference>
<reference evidence="10" key="1">
    <citation type="submission" date="2025-08" db="UniProtKB">
        <authorList>
            <consortium name="RefSeq"/>
        </authorList>
    </citation>
    <scope>IDENTIFICATION</scope>
    <source>
        <tissue evidence="10">Whole body</tissue>
    </source>
</reference>
<evidence type="ECO:0000256" key="7">
    <source>
        <dbReference type="SAM" id="MobiDB-lite"/>
    </source>
</evidence>
<keyword evidence="3 6" id="KW-0863">Zinc-finger</keyword>